<dbReference type="InterPro" id="IPR001680">
    <property type="entry name" value="WD40_rpt"/>
</dbReference>
<dbReference type="SUPFAM" id="SSF50978">
    <property type="entry name" value="WD40 repeat-like"/>
    <property type="match status" value="1"/>
</dbReference>
<gene>
    <name evidence="7" type="ORF">DEBR0S1_32044G</name>
</gene>
<dbReference type="Pfam" id="PF00400">
    <property type="entry name" value="WD40"/>
    <property type="match status" value="2"/>
</dbReference>
<evidence type="ECO:0000313" key="7">
    <source>
        <dbReference type="EMBL" id="VUG17050.1"/>
    </source>
</evidence>
<dbReference type="EMBL" id="CABFWN010000001">
    <property type="protein sequence ID" value="VUG17050.1"/>
    <property type="molecule type" value="Genomic_DNA"/>
</dbReference>
<dbReference type="InterPro" id="IPR019775">
    <property type="entry name" value="WD40_repeat_CS"/>
</dbReference>
<dbReference type="GO" id="GO:0016070">
    <property type="term" value="P:RNA metabolic process"/>
    <property type="evidence" value="ECO:0007669"/>
    <property type="project" value="UniProtKB-ARBA"/>
</dbReference>
<dbReference type="PROSITE" id="PS00678">
    <property type="entry name" value="WD_REPEATS_1"/>
    <property type="match status" value="1"/>
</dbReference>
<keyword evidence="8" id="KW-1185">Reference proteome</keyword>
<dbReference type="PANTHER" id="PTHR19861">
    <property type="entry name" value="WD40 REPEAT PROTEIN SWD2"/>
    <property type="match status" value="1"/>
</dbReference>
<dbReference type="Gene3D" id="2.130.10.10">
    <property type="entry name" value="YVTN repeat-like/Quinoprotein amine dehydrogenase"/>
    <property type="match status" value="2"/>
</dbReference>
<keyword evidence="3 6" id="KW-0853">WD repeat</keyword>
<comment type="subcellular location">
    <subcellularLocation>
        <location evidence="1">Nucleus</location>
    </subcellularLocation>
</comment>
<evidence type="ECO:0000256" key="1">
    <source>
        <dbReference type="ARBA" id="ARBA00004123"/>
    </source>
</evidence>
<dbReference type="PROSITE" id="PS50082">
    <property type="entry name" value="WD_REPEATS_2"/>
    <property type="match status" value="2"/>
</dbReference>
<keyword evidence="4" id="KW-0677">Repeat</keyword>
<reference evidence="7 8" key="1">
    <citation type="submission" date="2019-07" db="EMBL/GenBank/DDBJ databases">
        <authorList>
            <person name="Friedrich A."/>
            <person name="Schacherer J."/>
        </authorList>
    </citation>
    <scope>NUCLEOTIDE SEQUENCE [LARGE SCALE GENOMIC DNA]</scope>
</reference>
<name>A0A7D9CXK0_DEKBR</name>
<organism evidence="7 8">
    <name type="scientific">Dekkera bruxellensis</name>
    <name type="common">Brettanomyces custersii</name>
    <dbReference type="NCBI Taxonomy" id="5007"/>
    <lineage>
        <taxon>Eukaryota</taxon>
        <taxon>Fungi</taxon>
        <taxon>Dikarya</taxon>
        <taxon>Ascomycota</taxon>
        <taxon>Saccharomycotina</taxon>
        <taxon>Pichiomycetes</taxon>
        <taxon>Pichiales</taxon>
        <taxon>Pichiaceae</taxon>
        <taxon>Brettanomyces</taxon>
    </lineage>
</organism>
<evidence type="ECO:0000256" key="3">
    <source>
        <dbReference type="ARBA" id="ARBA00022574"/>
    </source>
</evidence>
<dbReference type="Proteomes" id="UP000478008">
    <property type="component" value="Unassembled WGS sequence"/>
</dbReference>
<feature type="repeat" description="WD" evidence="6">
    <location>
        <begin position="135"/>
        <end position="172"/>
    </location>
</feature>
<keyword evidence="5" id="KW-0539">Nucleus</keyword>
<feature type="repeat" description="WD" evidence="6">
    <location>
        <begin position="278"/>
        <end position="319"/>
    </location>
</feature>
<evidence type="ECO:0000313" key="8">
    <source>
        <dbReference type="Proteomes" id="UP000478008"/>
    </source>
</evidence>
<evidence type="ECO:0000256" key="4">
    <source>
        <dbReference type="ARBA" id="ARBA00022737"/>
    </source>
</evidence>
<proteinExistence type="inferred from homology"/>
<accession>A0A7D9CXK0</accession>
<dbReference type="GO" id="GO:0048188">
    <property type="term" value="C:Set1C/COMPASS complex"/>
    <property type="evidence" value="ECO:0007669"/>
    <property type="project" value="TreeGrafter"/>
</dbReference>
<dbReference type="PANTHER" id="PTHR19861:SF0">
    <property type="entry name" value="WD REPEAT-CONTAINING PROTEIN 82"/>
    <property type="match status" value="1"/>
</dbReference>
<dbReference type="InterPro" id="IPR015943">
    <property type="entry name" value="WD40/YVTN_repeat-like_dom_sf"/>
</dbReference>
<dbReference type="InterPro" id="IPR037867">
    <property type="entry name" value="Swd2/WDR82"/>
</dbReference>
<comment type="similarity">
    <text evidence="2">Belongs to the WD repeat SWD2 family.</text>
</comment>
<evidence type="ECO:0000256" key="2">
    <source>
        <dbReference type="ARBA" id="ARBA00005616"/>
    </source>
</evidence>
<dbReference type="SMART" id="SM00320">
    <property type="entry name" value="WD40"/>
    <property type="match status" value="3"/>
</dbReference>
<evidence type="ECO:0000256" key="6">
    <source>
        <dbReference type="PROSITE-ProRule" id="PRU00221"/>
    </source>
</evidence>
<sequence length="366" mass="40731">MSLSSKVSLVENNDEHSIFTSRPKNTLSTRITTLDTLKAIHPSKVFKNGIIDTPLTSLSYDDEGRYILTSGTDETLQLYEVPRGHHVKSIFSKKYGCDQAIFTHNSHTKCIFASTKENHILRLLNLNDNSFIRYFKGHDAQVVNLINSTSSTRSESFYSSSIDGTVKCWDLRVKGFTASFGLHSIPLIALDPSNTVMAILEIQNYQINLVSMEKFPSGLIASKNIKDVLKKYSLTPVCIQFTNDNRYILVTTAELKHLVLDAYTLDLVVYLSGGIPFTERQYPDIGCLTVTPNSDYALSGSGNGNILIWNLKNLQNGASSKTLAPSATINNKYSLSKGILPRMIKCNPRYEMLAAADTELSFWTST</sequence>
<evidence type="ECO:0000256" key="5">
    <source>
        <dbReference type="ARBA" id="ARBA00023242"/>
    </source>
</evidence>
<dbReference type="InterPro" id="IPR036322">
    <property type="entry name" value="WD40_repeat_dom_sf"/>
</dbReference>
<dbReference type="GO" id="GO:0003682">
    <property type="term" value="F:chromatin binding"/>
    <property type="evidence" value="ECO:0007669"/>
    <property type="project" value="TreeGrafter"/>
</dbReference>
<protein>
    <submittedName>
        <fullName evidence="7">DEBR0S1_32044g1_1</fullName>
    </submittedName>
</protein>
<dbReference type="AlphaFoldDB" id="A0A7D9CXK0"/>